<evidence type="ECO:0000313" key="11">
    <source>
        <dbReference type="EMBL" id="RQW75969.1"/>
    </source>
</evidence>
<keyword evidence="3 8" id="KW-0472">Membrane</keyword>
<dbReference type="Pfam" id="PF05227">
    <property type="entry name" value="CHASE3"/>
    <property type="match status" value="1"/>
</dbReference>
<dbReference type="GO" id="GO:0007165">
    <property type="term" value="P:signal transduction"/>
    <property type="evidence" value="ECO:0007669"/>
    <property type="project" value="UniProtKB-KW"/>
</dbReference>
<keyword evidence="8" id="KW-0812">Transmembrane</keyword>
<feature type="coiled-coil region" evidence="7">
    <location>
        <begin position="299"/>
        <end position="333"/>
    </location>
</feature>
<dbReference type="EMBL" id="RRCT01000002">
    <property type="protein sequence ID" value="RQW75969.1"/>
    <property type="molecule type" value="Genomic_DNA"/>
</dbReference>
<comment type="caution">
    <text evidence="11">The sequence shown here is derived from an EMBL/GenBank/DDBJ whole genome shotgun (WGS) entry which is preliminary data.</text>
</comment>
<feature type="domain" description="HAMP" evidence="10">
    <location>
        <begin position="197"/>
        <end position="251"/>
    </location>
</feature>
<evidence type="ECO:0000256" key="6">
    <source>
        <dbReference type="PROSITE-ProRule" id="PRU00284"/>
    </source>
</evidence>
<evidence type="ECO:0000256" key="7">
    <source>
        <dbReference type="SAM" id="Coils"/>
    </source>
</evidence>
<evidence type="ECO:0000259" key="10">
    <source>
        <dbReference type="PROSITE" id="PS50885"/>
    </source>
</evidence>
<comment type="subcellular location">
    <subcellularLocation>
        <location evidence="1">Cell membrane</location>
    </subcellularLocation>
</comment>
<evidence type="ECO:0000256" key="2">
    <source>
        <dbReference type="ARBA" id="ARBA00022475"/>
    </source>
</evidence>
<dbReference type="SMART" id="SM00283">
    <property type="entry name" value="MA"/>
    <property type="match status" value="1"/>
</dbReference>
<feature type="transmembrane region" description="Helical" evidence="8">
    <location>
        <begin position="175"/>
        <end position="196"/>
    </location>
</feature>
<evidence type="ECO:0000256" key="1">
    <source>
        <dbReference type="ARBA" id="ARBA00004236"/>
    </source>
</evidence>
<dbReference type="InterPro" id="IPR007891">
    <property type="entry name" value="CHASE3"/>
</dbReference>
<dbReference type="Proteomes" id="UP000274033">
    <property type="component" value="Unassembled WGS sequence"/>
</dbReference>
<dbReference type="CDD" id="cd11386">
    <property type="entry name" value="MCP_signal"/>
    <property type="match status" value="1"/>
</dbReference>
<evidence type="ECO:0000256" key="8">
    <source>
        <dbReference type="SAM" id="Phobius"/>
    </source>
</evidence>
<dbReference type="Pfam" id="PF00015">
    <property type="entry name" value="MCPsignal"/>
    <property type="match status" value="1"/>
</dbReference>
<sequence length="556" mass="61787">MIFTILIAIIVAMQILSYINITRLQENLNLFAEENLHEQVKINNFASDIAKLSNYQQHYLITGKEDSLTSYESLKETIDTHLKELQSILSDRQEESGFISIIHQYYRTYLSYTDSVVEARRDYGFDNAQKLMELNDSQNSKNYIDGYTANLIELLEKKNEETIRDLESFATISRISFFILSAFAMILTVTFGYIIFKTIRRNTEKINDSILDIAQAGGDLTRRVHVRTNDEFAQIANSTNILIESISTLVKRVSNLADNVFNSSKELTVLAEENSKAMDEVANSTQDIAADSQSTKARMNGALQKMHGLEQSLVDLNKEANEVKVAAEEMKKAAFNGSRAVNQSTNVMQSIENTMAKTTSTVEILGEKSKEINSIISTIKAIAEQTNLLALNAAIEAARAGEHGRGFSVVAGEVRKLAEQSKNATREVTDIVNSIQQEVALIVEQNNRGVASVNRGMEVSTEMNQLLQNILLQTDQTTTILASMVQKISYTLTTSHEVAASFMEVHTIAENTAMHTEKTAASIIQGSSSMQEINASAIELAKQADDLSNVINQFKI</sequence>
<gene>
    <name evidence="11" type="ORF">EBB45_04155</name>
</gene>
<feature type="domain" description="Methyl-accepting transducer" evidence="9">
    <location>
        <begin position="270"/>
        <end position="506"/>
    </location>
</feature>
<evidence type="ECO:0000256" key="3">
    <source>
        <dbReference type="ARBA" id="ARBA00023136"/>
    </source>
</evidence>
<dbReference type="InterPro" id="IPR003660">
    <property type="entry name" value="HAMP_dom"/>
</dbReference>
<dbReference type="InterPro" id="IPR004089">
    <property type="entry name" value="MCPsignal_dom"/>
</dbReference>
<dbReference type="AlphaFoldDB" id="A0A3N9UIU2"/>
<comment type="similarity">
    <text evidence="5">Belongs to the methyl-accepting chemotaxis (MCP) protein family.</text>
</comment>
<dbReference type="GO" id="GO:0005886">
    <property type="term" value="C:plasma membrane"/>
    <property type="evidence" value="ECO:0007669"/>
    <property type="project" value="UniProtKB-SubCell"/>
</dbReference>
<evidence type="ECO:0000256" key="5">
    <source>
        <dbReference type="ARBA" id="ARBA00029447"/>
    </source>
</evidence>
<evidence type="ECO:0000313" key="12">
    <source>
        <dbReference type="Proteomes" id="UP000274033"/>
    </source>
</evidence>
<dbReference type="PROSITE" id="PS50885">
    <property type="entry name" value="HAMP"/>
    <property type="match status" value="1"/>
</dbReference>
<dbReference type="SUPFAM" id="SSF58104">
    <property type="entry name" value="Methyl-accepting chemotaxis protein (MCP) signaling domain"/>
    <property type="match status" value="1"/>
</dbReference>
<dbReference type="OrthoDB" id="2443859at2"/>
<dbReference type="CDD" id="cd06225">
    <property type="entry name" value="HAMP"/>
    <property type="match status" value="1"/>
</dbReference>
<dbReference type="PANTHER" id="PTHR32089:SF112">
    <property type="entry name" value="LYSOZYME-LIKE PROTEIN-RELATED"/>
    <property type="match status" value="1"/>
</dbReference>
<reference evidence="11 12" key="1">
    <citation type="journal article" date="2013" name="J. Microbiol.">
        <title>Lysinibacillus chungkukjangi sp. nov., isolated from Chungkukjang, Korean fermented soybean food.</title>
        <authorList>
            <person name="Kim S.J."/>
            <person name="Jang Y.H."/>
            <person name="Hamada M."/>
            <person name="Ahn J.H."/>
            <person name="Weon H.Y."/>
            <person name="Suzuki K."/>
            <person name="Whang K.S."/>
            <person name="Kwon S.W."/>
        </authorList>
    </citation>
    <scope>NUCLEOTIDE SEQUENCE [LARGE SCALE GENOMIC DNA]</scope>
    <source>
        <strain evidence="11 12">MCCC 1A12701</strain>
    </source>
</reference>
<proteinExistence type="inferred from homology"/>
<keyword evidence="8" id="KW-1133">Transmembrane helix</keyword>
<name>A0A3N9UIU2_9BACI</name>
<accession>A0A3N9UIU2</accession>
<evidence type="ECO:0000259" key="9">
    <source>
        <dbReference type="PROSITE" id="PS50111"/>
    </source>
</evidence>
<keyword evidence="7" id="KW-0175">Coiled coil</keyword>
<keyword evidence="4 6" id="KW-0807">Transducer</keyword>
<keyword evidence="2" id="KW-1003">Cell membrane</keyword>
<dbReference type="PROSITE" id="PS50111">
    <property type="entry name" value="CHEMOTAXIS_TRANSDUC_2"/>
    <property type="match status" value="1"/>
</dbReference>
<dbReference type="PANTHER" id="PTHR32089">
    <property type="entry name" value="METHYL-ACCEPTING CHEMOTAXIS PROTEIN MCPB"/>
    <property type="match status" value="1"/>
</dbReference>
<dbReference type="Gene3D" id="6.10.340.10">
    <property type="match status" value="1"/>
</dbReference>
<evidence type="ECO:0000256" key="4">
    <source>
        <dbReference type="ARBA" id="ARBA00023224"/>
    </source>
</evidence>
<protein>
    <submittedName>
        <fullName evidence="11">Methyl-accepting chemotaxis protein</fullName>
    </submittedName>
</protein>
<dbReference type="Gene3D" id="1.10.287.950">
    <property type="entry name" value="Methyl-accepting chemotaxis protein"/>
    <property type="match status" value="1"/>
</dbReference>
<keyword evidence="12" id="KW-1185">Reference proteome</keyword>
<organism evidence="11 12">
    <name type="scientific">Lysinibacillus composti</name>
    <dbReference type="NCBI Taxonomy" id="720633"/>
    <lineage>
        <taxon>Bacteria</taxon>
        <taxon>Bacillati</taxon>
        <taxon>Bacillota</taxon>
        <taxon>Bacilli</taxon>
        <taxon>Bacillales</taxon>
        <taxon>Bacillaceae</taxon>
        <taxon>Lysinibacillus</taxon>
    </lineage>
</organism>